<evidence type="ECO:0000256" key="7">
    <source>
        <dbReference type="ARBA" id="ARBA00022737"/>
    </source>
</evidence>
<dbReference type="InterPro" id="IPR026872">
    <property type="entry name" value="FTB"/>
</dbReference>
<dbReference type="InterPro" id="IPR001330">
    <property type="entry name" value="Prenyltrans"/>
</dbReference>
<dbReference type="GO" id="GO:0097354">
    <property type="term" value="P:prenylation"/>
    <property type="evidence" value="ECO:0007669"/>
    <property type="project" value="UniProtKB-UniRule"/>
</dbReference>
<organism evidence="11 12">
    <name type="scientific">Tetrapisispora phaffii (strain ATCC 24235 / CBS 4417 / NBRC 1672 / NRRL Y-8282 / UCD 70-5)</name>
    <name type="common">Yeast</name>
    <name type="synonym">Fabospora phaffii</name>
    <dbReference type="NCBI Taxonomy" id="1071381"/>
    <lineage>
        <taxon>Eukaryota</taxon>
        <taxon>Fungi</taxon>
        <taxon>Dikarya</taxon>
        <taxon>Ascomycota</taxon>
        <taxon>Saccharomycotina</taxon>
        <taxon>Saccharomycetes</taxon>
        <taxon>Saccharomycetales</taxon>
        <taxon>Saccharomycetaceae</taxon>
        <taxon>Tetrapisispora</taxon>
    </lineage>
</organism>
<dbReference type="GO" id="GO:0004660">
    <property type="term" value="F:protein farnesyltransferase activity"/>
    <property type="evidence" value="ECO:0007669"/>
    <property type="project" value="UniProtKB-UniRule"/>
</dbReference>
<dbReference type="AlphaFoldDB" id="G8BQL8"/>
<keyword evidence="6 9" id="KW-0479">Metal-binding</keyword>
<dbReference type="RefSeq" id="XP_003684964.1">
    <property type="nucleotide sequence ID" value="XM_003684916.1"/>
</dbReference>
<dbReference type="GeneID" id="11533456"/>
<dbReference type="SUPFAM" id="SSF48239">
    <property type="entry name" value="Terpenoid cyclases/Protein prenyltransferases"/>
    <property type="match status" value="1"/>
</dbReference>
<name>G8BQL8_TETPH</name>
<dbReference type="InterPro" id="IPR045089">
    <property type="entry name" value="PGGT1B-like"/>
</dbReference>
<dbReference type="Proteomes" id="UP000005666">
    <property type="component" value="Chromosome 3"/>
</dbReference>
<accession>G8BQL8</accession>
<comment type="subunit">
    <text evidence="9">Heterodimer of an alpha and a beta subunit.</text>
</comment>
<dbReference type="GO" id="GO:0008270">
    <property type="term" value="F:zinc ion binding"/>
    <property type="evidence" value="ECO:0007669"/>
    <property type="project" value="UniProtKB-UniRule"/>
</dbReference>
<evidence type="ECO:0000256" key="4">
    <source>
        <dbReference type="ARBA" id="ARBA00022602"/>
    </source>
</evidence>
<dbReference type="PANTHER" id="PTHR11774">
    <property type="entry name" value="GERANYLGERANYL TRANSFERASE TYPE BETA SUBUNIT"/>
    <property type="match status" value="1"/>
</dbReference>
<dbReference type="Pfam" id="PF00432">
    <property type="entry name" value="Prenyltrans"/>
    <property type="match status" value="1"/>
</dbReference>
<evidence type="ECO:0000256" key="9">
    <source>
        <dbReference type="RuleBase" id="RU365056"/>
    </source>
</evidence>
<dbReference type="OrthoDB" id="10261146at2759"/>
<keyword evidence="12" id="KW-1185">Reference proteome</keyword>
<evidence type="ECO:0000256" key="5">
    <source>
        <dbReference type="ARBA" id="ARBA00022679"/>
    </source>
</evidence>
<dbReference type="KEGG" id="tpf:TPHA_0C03780"/>
<dbReference type="EC" id="2.5.1.58" evidence="2 9"/>
<dbReference type="GO" id="GO:0051604">
    <property type="term" value="P:protein maturation"/>
    <property type="evidence" value="ECO:0007669"/>
    <property type="project" value="EnsemblFungi"/>
</dbReference>
<dbReference type="HOGENOM" id="CLU_028946_0_2_1"/>
<comment type="cofactor">
    <cofactor evidence="9">
        <name>Zn(2+)</name>
        <dbReference type="ChEBI" id="CHEBI:29105"/>
    </cofactor>
    <text evidence="9">Binds 1 zinc ion per subunit.</text>
</comment>
<dbReference type="EMBL" id="HE612858">
    <property type="protein sequence ID" value="CCE62530.1"/>
    <property type="molecule type" value="Genomic_DNA"/>
</dbReference>
<dbReference type="CDD" id="cd02893">
    <property type="entry name" value="FTase"/>
    <property type="match status" value="1"/>
</dbReference>
<dbReference type="eggNOG" id="KOG0365">
    <property type="taxonomic scope" value="Eukaryota"/>
</dbReference>
<evidence type="ECO:0000313" key="12">
    <source>
        <dbReference type="Proteomes" id="UP000005666"/>
    </source>
</evidence>
<evidence type="ECO:0000256" key="1">
    <source>
        <dbReference type="ARBA" id="ARBA00010497"/>
    </source>
</evidence>
<feature type="domain" description="Prenyltransferase alpha-alpha toroid" evidence="10">
    <location>
        <begin position="72"/>
        <end position="404"/>
    </location>
</feature>
<evidence type="ECO:0000259" key="10">
    <source>
        <dbReference type="Pfam" id="PF00432"/>
    </source>
</evidence>
<comment type="similarity">
    <text evidence="1 9">Belongs to the protein prenyltransferase subunit beta family.</text>
</comment>
<evidence type="ECO:0000256" key="6">
    <source>
        <dbReference type="ARBA" id="ARBA00022723"/>
    </source>
</evidence>
<dbReference type="OMA" id="WCIYWIL"/>
<protein>
    <recommendedName>
        <fullName evidence="3 9">Protein farnesyltransferase subunit beta</fullName>
        <shortName evidence="9">FTase-beta</shortName>
        <ecNumber evidence="2 9">2.5.1.58</ecNumber>
    </recommendedName>
</protein>
<reference evidence="11 12" key="1">
    <citation type="journal article" date="2011" name="Proc. Natl. Acad. Sci. U.S.A.">
        <title>Evolutionary erosion of yeast sex chromosomes by mating-type switching accidents.</title>
        <authorList>
            <person name="Gordon J.L."/>
            <person name="Armisen D."/>
            <person name="Proux-Wera E."/>
            <person name="Oheigeartaigh S.S."/>
            <person name="Byrne K.P."/>
            <person name="Wolfe K.H."/>
        </authorList>
    </citation>
    <scope>NUCLEOTIDE SEQUENCE [LARGE SCALE GENOMIC DNA]</scope>
    <source>
        <strain evidence="12">ATCC 24235 / CBS 4417 / NBRC 1672 / NRRL Y-8282 / UCD 70-5</strain>
    </source>
</reference>
<evidence type="ECO:0000313" key="11">
    <source>
        <dbReference type="EMBL" id="CCE62530.1"/>
    </source>
</evidence>
<keyword evidence="5 9" id="KW-0808">Transferase</keyword>
<gene>
    <name evidence="11" type="primary">TPHA0C03780</name>
    <name evidence="11" type="ordered locus">TPHA_0C03780</name>
</gene>
<sequence length="417" mass="47012">MERNLNRFKFINNKLLGRKKPIIERELSSEEEMDVISDTSDYQTETIADRNEVLKDCLPLLEDPDLESKLNRDFLKMYLTAAFSLQLPSQMTALDASQPWILYWVANSLYMLDAAWLTDDHKKRLKEKIFVISPDGGPFAGGIGQLPHVAATYAAINTLTLCDNIDNSWDLVNRDAILNWLLSIKQKNGGFKTSFTVGENDTRGVYCALSIASLLNIITPELTENVLEYLIACQNFEGGFGGCPQEDEAHGGYTFCAVAALAILGKLDSINIPKLIEWCATKQYNEEKGFCGRSNKLVDGCYSFWVGGTIAILEAYGYGDYIFDHDSLREYILRCCQDDKMPGLRDKPGKRPDFYHTNYVLSGLAITEYKFDILDKTNATSIIVKKRDNIGYSELNPVNPIYGIPIDVASKIYDHFR</sequence>
<dbReference type="PANTHER" id="PTHR11774:SF6">
    <property type="entry name" value="PROTEIN FARNESYLTRANSFERASE SUBUNIT BETA"/>
    <property type="match status" value="1"/>
</dbReference>
<dbReference type="GO" id="GO:0005965">
    <property type="term" value="C:protein farnesyltransferase complex"/>
    <property type="evidence" value="ECO:0007669"/>
    <property type="project" value="UniProtKB-UniRule"/>
</dbReference>
<dbReference type="STRING" id="1071381.G8BQL8"/>
<evidence type="ECO:0000256" key="3">
    <source>
        <dbReference type="ARBA" id="ARBA00015798"/>
    </source>
</evidence>
<keyword evidence="4 9" id="KW-0637">Prenyltransferase</keyword>
<comment type="catalytic activity">
    <reaction evidence="9">
        <text>L-cysteinyl-[protein] + (2E,6E)-farnesyl diphosphate = S-(2E,6E)-farnesyl-L-cysteinyl-[protein] + diphosphate</text>
        <dbReference type="Rhea" id="RHEA:13345"/>
        <dbReference type="Rhea" id="RHEA-COMP:10131"/>
        <dbReference type="Rhea" id="RHEA-COMP:11535"/>
        <dbReference type="ChEBI" id="CHEBI:29950"/>
        <dbReference type="ChEBI" id="CHEBI:33019"/>
        <dbReference type="ChEBI" id="CHEBI:86019"/>
        <dbReference type="ChEBI" id="CHEBI:175763"/>
    </reaction>
</comment>
<proteinExistence type="inferred from homology"/>
<dbReference type="InterPro" id="IPR008930">
    <property type="entry name" value="Terpenoid_cyclase/PrenylTrfase"/>
</dbReference>
<evidence type="ECO:0000256" key="2">
    <source>
        <dbReference type="ARBA" id="ARBA00012702"/>
    </source>
</evidence>
<keyword evidence="7" id="KW-0677">Repeat</keyword>
<comment type="function">
    <text evidence="9">Catalyzes the transfer of a farnesyl moiety from farnesyl diphosphate to a cysteine at the fourth position from the C-terminus of several proteins. The beta subunit is responsible for peptide-binding.</text>
</comment>
<keyword evidence="8 9" id="KW-0862">Zinc</keyword>
<evidence type="ECO:0000256" key="8">
    <source>
        <dbReference type="ARBA" id="ARBA00022833"/>
    </source>
</evidence>
<dbReference type="Gene3D" id="1.50.10.20">
    <property type="match status" value="1"/>
</dbReference>